<gene>
    <name evidence="2" type="ORF">CU097_013768</name>
</gene>
<dbReference type="Proteomes" id="UP000252139">
    <property type="component" value="Unassembled WGS sequence"/>
</dbReference>
<protein>
    <recommendedName>
        <fullName evidence="1">Spartan-like zinc binding domain-containing protein</fullName>
    </recommendedName>
</protein>
<dbReference type="PANTHER" id="PTHR21220:SF0">
    <property type="entry name" value="DNA-DEPENDENT METALLOPROTEASE SPRTN"/>
    <property type="match status" value="1"/>
</dbReference>
<dbReference type="Pfam" id="PF22934">
    <property type="entry name" value="SPRTN_ZBD"/>
    <property type="match status" value="1"/>
</dbReference>
<dbReference type="OrthoDB" id="5236983at2759"/>
<dbReference type="InterPro" id="IPR044245">
    <property type="entry name" value="Spartan"/>
</dbReference>
<evidence type="ECO:0000313" key="2">
    <source>
        <dbReference type="EMBL" id="RCH93447.1"/>
    </source>
</evidence>
<name>A0A367JU40_RHIAZ</name>
<dbReference type="GO" id="GO:0031593">
    <property type="term" value="F:polyubiquitin modification-dependent protein binding"/>
    <property type="evidence" value="ECO:0007669"/>
    <property type="project" value="TreeGrafter"/>
</dbReference>
<dbReference type="EMBL" id="PJQL01000697">
    <property type="protein sequence ID" value="RCH93447.1"/>
    <property type="molecule type" value="Genomic_DNA"/>
</dbReference>
<reference evidence="2 3" key="1">
    <citation type="journal article" date="2018" name="G3 (Bethesda)">
        <title>Phylogenetic and Phylogenomic Definition of Rhizopus Species.</title>
        <authorList>
            <person name="Gryganskyi A.P."/>
            <person name="Golan J."/>
            <person name="Dolatabadi S."/>
            <person name="Mondo S."/>
            <person name="Robb S."/>
            <person name="Idnurm A."/>
            <person name="Muszewska A."/>
            <person name="Steczkiewicz K."/>
            <person name="Masonjones S."/>
            <person name="Liao H.L."/>
            <person name="Gajdeczka M.T."/>
            <person name="Anike F."/>
            <person name="Vuek A."/>
            <person name="Anishchenko I.M."/>
            <person name="Voigt K."/>
            <person name="de Hoog G.S."/>
            <person name="Smith M.E."/>
            <person name="Heitman J."/>
            <person name="Vilgalys R."/>
            <person name="Stajich J.E."/>
        </authorList>
    </citation>
    <scope>NUCLEOTIDE SEQUENCE [LARGE SCALE GENOMIC DNA]</scope>
    <source>
        <strain evidence="2 3">CBS 357.93</strain>
    </source>
</reference>
<dbReference type="PANTHER" id="PTHR21220">
    <property type="entry name" value="DNA-DEPENDENT METALLOPROTEASE SPRTN"/>
    <property type="match status" value="1"/>
</dbReference>
<sequence length="117" mass="13558">MIHALHFITQVRNGYDEHGPAFHRETKHISRLAKLNITVSHYFNNEVKCYQTHVWQCDGPCQMKSPYFGIIRRSINRPPQPAGAWYSEHQRACGGNFIKIAEPDKKQTKVKRGPLDD</sequence>
<dbReference type="GO" id="GO:0006974">
    <property type="term" value="P:DNA damage response"/>
    <property type="evidence" value="ECO:0007669"/>
    <property type="project" value="InterPro"/>
</dbReference>
<comment type="caution">
    <text evidence="2">The sequence shown here is derived from an EMBL/GenBank/DDBJ whole genome shotgun (WGS) entry which is preliminary data.</text>
</comment>
<dbReference type="GO" id="GO:0005634">
    <property type="term" value="C:nucleus"/>
    <property type="evidence" value="ECO:0007669"/>
    <property type="project" value="TreeGrafter"/>
</dbReference>
<feature type="domain" description="Spartan-like zinc binding" evidence="1">
    <location>
        <begin position="52"/>
        <end position="99"/>
    </location>
</feature>
<accession>A0A367JU40</accession>
<organism evidence="2 3">
    <name type="scientific">Rhizopus azygosporus</name>
    <name type="common">Rhizopus microsporus var. azygosporus</name>
    <dbReference type="NCBI Taxonomy" id="86630"/>
    <lineage>
        <taxon>Eukaryota</taxon>
        <taxon>Fungi</taxon>
        <taxon>Fungi incertae sedis</taxon>
        <taxon>Mucoromycota</taxon>
        <taxon>Mucoromycotina</taxon>
        <taxon>Mucoromycetes</taxon>
        <taxon>Mucorales</taxon>
        <taxon>Mucorineae</taxon>
        <taxon>Rhizopodaceae</taxon>
        <taxon>Rhizopus</taxon>
    </lineage>
</organism>
<dbReference type="GO" id="GO:0004222">
    <property type="term" value="F:metalloendopeptidase activity"/>
    <property type="evidence" value="ECO:0007669"/>
    <property type="project" value="InterPro"/>
</dbReference>
<evidence type="ECO:0000313" key="3">
    <source>
        <dbReference type="Proteomes" id="UP000252139"/>
    </source>
</evidence>
<dbReference type="InterPro" id="IPR055220">
    <property type="entry name" value="SPRTN_ZBD"/>
</dbReference>
<keyword evidence="3" id="KW-1185">Reference proteome</keyword>
<dbReference type="AlphaFoldDB" id="A0A367JU40"/>
<evidence type="ECO:0000259" key="1">
    <source>
        <dbReference type="Pfam" id="PF22934"/>
    </source>
</evidence>
<proteinExistence type="predicted"/>
<dbReference type="GO" id="GO:0003697">
    <property type="term" value="F:single-stranded DNA binding"/>
    <property type="evidence" value="ECO:0007669"/>
    <property type="project" value="InterPro"/>
</dbReference>
<dbReference type="STRING" id="86630.A0A367JU40"/>